<dbReference type="InterPro" id="IPR000182">
    <property type="entry name" value="GNAT_dom"/>
</dbReference>
<keyword evidence="2" id="KW-0808">Transferase</keyword>
<proteinExistence type="predicted"/>
<dbReference type="PROSITE" id="PS51186">
    <property type="entry name" value="GNAT"/>
    <property type="match status" value="1"/>
</dbReference>
<gene>
    <name evidence="2" type="ORF">ACFP2T_44960</name>
</gene>
<protein>
    <submittedName>
        <fullName evidence="2">GNAT family N-acetyltransferase</fullName>
        <ecNumber evidence="2">2.3.-.-</ecNumber>
    </submittedName>
</protein>
<dbReference type="PANTHER" id="PTHR43610:SF1">
    <property type="entry name" value="N-ACETYLTRANSFERASE DOMAIN-CONTAINING PROTEIN"/>
    <property type="match status" value="1"/>
</dbReference>
<dbReference type="EMBL" id="JBHSPR010000085">
    <property type="protein sequence ID" value="MFC6023292.1"/>
    <property type="molecule type" value="Genomic_DNA"/>
</dbReference>
<dbReference type="PANTHER" id="PTHR43610">
    <property type="entry name" value="BLL6696 PROTEIN"/>
    <property type="match status" value="1"/>
</dbReference>
<dbReference type="Pfam" id="PF13302">
    <property type="entry name" value="Acetyltransf_3"/>
    <property type="match status" value="1"/>
</dbReference>
<comment type="caution">
    <text evidence="2">The sequence shown here is derived from an EMBL/GenBank/DDBJ whole genome shotgun (WGS) entry which is preliminary data.</text>
</comment>
<dbReference type="RefSeq" id="WP_377433355.1">
    <property type="nucleotide sequence ID" value="NZ_JBHSPR010000085.1"/>
</dbReference>
<dbReference type="GO" id="GO:0016746">
    <property type="term" value="F:acyltransferase activity"/>
    <property type="evidence" value="ECO:0007669"/>
    <property type="project" value="UniProtKB-KW"/>
</dbReference>
<keyword evidence="2" id="KW-0012">Acyltransferase</keyword>
<dbReference type="Gene3D" id="3.40.630.30">
    <property type="match status" value="1"/>
</dbReference>
<dbReference type="InterPro" id="IPR016181">
    <property type="entry name" value="Acyl_CoA_acyltransferase"/>
</dbReference>
<evidence type="ECO:0000313" key="3">
    <source>
        <dbReference type="Proteomes" id="UP001596203"/>
    </source>
</evidence>
<dbReference type="Proteomes" id="UP001596203">
    <property type="component" value="Unassembled WGS sequence"/>
</dbReference>
<dbReference type="EC" id="2.3.-.-" evidence="2"/>
<evidence type="ECO:0000313" key="2">
    <source>
        <dbReference type="EMBL" id="MFC6023292.1"/>
    </source>
</evidence>
<feature type="domain" description="N-acetyltransferase" evidence="1">
    <location>
        <begin position="14"/>
        <end position="170"/>
    </location>
</feature>
<keyword evidence="3" id="KW-1185">Reference proteome</keyword>
<accession>A0ABW1KQ70</accession>
<name>A0ABW1KQ70_9ACTN</name>
<organism evidence="2 3">
    <name type="scientific">Plantactinospora solaniradicis</name>
    <dbReference type="NCBI Taxonomy" id="1723736"/>
    <lineage>
        <taxon>Bacteria</taxon>
        <taxon>Bacillati</taxon>
        <taxon>Actinomycetota</taxon>
        <taxon>Actinomycetes</taxon>
        <taxon>Micromonosporales</taxon>
        <taxon>Micromonosporaceae</taxon>
        <taxon>Plantactinospora</taxon>
    </lineage>
</organism>
<sequence length="170" mass="19125">MPFDPQPVLLGDSVGARPLRAADFDALYEVARDPLIWAQHPVRDRYRRDVFTEFFAESLASGGALAVVSDDGDVIGSSRFHGYDERLGEVEIGWTFLARSYWGGRTNGVLKALMLEHAFRFVERVVFLVGPENRRSQRALEKIGAVRVGTRPDTAGQECILFEVRRGRTR</sequence>
<reference evidence="3" key="1">
    <citation type="journal article" date="2019" name="Int. J. Syst. Evol. Microbiol.">
        <title>The Global Catalogue of Microorganisms (GCM) 10K type strain sequencing project: providing services to taxonomists for standard genome sequencing and annotation.</title>
        <authorList>
            <consortium name="The Broad Institute Genomics Platform"/>
            <consortium name="The Broad Institute Genome Sequencing Center for Infectious Disease"/>
            <person name="Wu L."/>
            <person name="Ma J."/>
        </authorList>
    </citation>
    <scope>NUCLEOTIDE SEQUENCE [LARGE SCALE GENOMIC DNA]</scope>
    <source>
        <strain evidence="3">ZS-35-S2</strain>
    </source>
</reference>
<dbReference type="SUPFAM" id="SSF55729">
    <property type="entry name" value="Acyl-CoA N-acyltransferases (Nat)"/>
    <property type="match status" value="1"/>
</dbReference>
<evidence type="ECO:0000259" key="1">
    <source>
        <dbReference type="PROSITE" id="PS51186"/>
    </source>
</evidence>